<evidence type="ECO:0000313" key="2">
    <source>
        <dbReference type="EMBL" id="MBM0276838.1"/>
    </source>
</evidence>
<keyword evidence="3" id="KW-1185">Reference proteome</keyword>
<gene>
    <name evidence="2" type="ORF">JM949_16165</name>
</gene>
<proteinExistence type="predicted"/>
<reference evidence="2 3" key="1">
    <citation type="submission" date="2021-01" db="EMBL/GenBank/DDBJ databases">
        <title>Draft genome sequence of Micromonospora sp. strain STR1s_6.</title>
        <authorList>
            <person name="Karlyshev A."/>
            <person name="Jawad R."/>
        </authorList>
    </citation>
    <scope>NUCLEOTIDE SEQUENCE [LARGE SCALE GENOMIC DNA]</scope>
    <source>
        <strain evidence="2 3">STR1S-6</strain>
    </source>
</reference>
<dbReference type="Pfam" id="PF07693">
    <property type="entry name" value="KAP_NTPase"/>
    <property type="match status" value="1"/>
</dbReference>
<sequence length="479" mass="53020">MTHWTDEALDDDADDQLDRKRFADRVAELIMRAADDGGSSVFGLISPWGSGKTTLINFVVDRVGGPWRVVHFTPWAASSIDGLMAEFFAAIVSALPPQGEARAKVLGYAKFVLPALGAIPVVGQAAKDTGDAVLNRLEQSKPWNEQFQEASDQLSKLQTPVLVVADDIDRLEAEELAAFLKAIRLLGRFPGVHYLLAYDQETLVDVLQGTGVAGSGSQRALAYLEKIVQYPLTVPPARRVHLERMLDSGVADVLRASGHRMDTEAARRFALAYEDLLAQTMTTVRTIQRFLAQARAYLPLLEPGEIDVVDLLLLTHLRMHFPNLYKELPGWRAELTGRFNPSRRQKSDRREEDWTERVRAVGVPEKLITPVENVLQSMFPAMGGATISRSVGSRGIHDPDYFGRYFSLGISDDDIADATVAQALMEAADGVDGRPSLRSLPSSVDLTKNLVVWEFVRRSICQMAWKNQRSFHLSNTLPG</sequence>
<dbReference type="InterPro" id="IPR052754">
    <property type="entry name" value="NTPase_KAP_P-loop"/>
</dbReference>
<dbReference type="PANTHER" id="PTHR22674">
    <property type="entry name" value="NTPASE, KAP FAMILY P-LOOP DOMAIN-CONTAINING 1"/>
    <property type="match status" value="1"/>
</dbReference>
<dbReference type="SUPFAM" id="SSF52540">
    <property type="entry name" value="P-loop containing nucleoside triphosphate hydrolases"/>
    <property type="match status" value="1"/>
</dbReference>
<dbReference type="EMBL" id="JAEVHL010000072">
    <property type="protein sequence ID" value="MBM0276838.1"/>
    <property type="molecule type" value="Genomic_DNA"/>
</dbReference>
<dbReference type="Gene3D" id="3.40.50.300">
    <property type="entry name" value="P-loop containing nucleotide triphosphate hydrolases"/>
    <property type="match status" value="1"/>
</dbReference>
<accession>A0ABS1YHP6</accession>
<dbReference type="RefSeq" id="WP_203149287.1">
    <property type="nucleotide sequence ID" value="NZ_JAEVHL010000072.1"/>
</dbReference>
<evidence type="ECO:0000259" key="1">
    <source>
        <dbReference type="Pfam" id="PF07693"/>
    </source>
</evidence>
<dbReference type="Proteomes" id="UP000622245">
    <property type="component" value="Unassembled WGS sequence"/>
</dbReference>
<name>A0ABS1YHP6_9ACTN</name>
<evidence type="ECO:0000313" key="3">
    <source>
        <dbReference type="Proteomes" id="UP000622245"/>
    </source>
</evidence>
<dbReference type="PANTHER" id="PTHR22674:SF6">
    <property type="entry name" value="NTPASE KAP FAMILY P-LOOP DOMAIN-CONTAINING PROTEIN 1"/>
    <property type="match status" value="1"/>
</dbReference>
<organism evidence="2 3">
    <name type="scientific">Micromonospora tarensis</name>
    <dbReference type="NCBI Taxonomy" id="2806100"/>
    <lineage>
        <taxon>Bacteria</taxon>
        <taxon>Bacillati</taxon>
        <taxon>Actinomycetota</taxon>
        <taxon>Actinomycetes</taxon>
        <taxon>Micromonosporales</taxon>
        <taxon>Micromonosporaceae</taxon>
        <taxon>Micromonospora</taxon>
    </lineage>
</organism>
<protein>
    <recommendedName>
        <fullName evidence="1">KAP NTPase domain-containing protein</fullName>
    </recommendedName>
</protein>
<dbReference type="InterPro" id="IPR011646">
    <property type="entry name" value="KAP_P-loop"/>
</dbReference>
<comment type="caution">
    <text evidence="2">The sequence shown here is derived from an EMBL/GenBank/DDBJ whole genome shotgun (WGS) entry which is preliminary data.</text>
</comment>
<dbReference type="InterPro" id="IPR027417">
    <property type="entry name" value="P-loop_NTPase"/>
</dbReference>
<feature type="domain" description="KAP NTPase" evidence="1">
    <location>
        <begin position="19"/>
        <end position="293"/>
    </location>
</feature>